<protein>
    <recommendedName>
        <fullName evidence="4">Outer membrane protein beta-barrel domain-containing protein</fullName>
    </recommendedName>
</protein>
<accession>A0A1W1I4Q2</accession>
<dbReference type="STRING" id="1325564.NSJP_1812"/>
<dbReference type="SUPFAM" id="SSF56925">
    <property type="entry name" value="OMPA-like"/>
    <property type="match status" value="1"/>
</dbReference>
<feature type="signal peptide" evidence="1">
    <location>
        <begin position="1"/>
        <end position="24"/>
    </location>
</feature>
<dbReference type="RefSeq" id="WP_080886442.1">
    <property type="nucleotide sequence ID" value="NZ_LT828648.1"/>
</dbReference>
<feature type="chain" id="PRO_5012686949" description="Outer membrane protein beta-barrel domain-containing protein" evidence="1">
    <location>
        <begin position="25"/>
        <end position="222"/>
    </location>
</feature>
<evidence type="ECO:0000313" key="2">
    <source>
        <dbReference type="EMBL" id="SLM47984.1"/>
    </source>
</evidence>
<dbReference type="EMBL" id="LT828648">
    <property type="protein sequence ID" value="SLM47984.1"/>
    <property type="molecule type" value="Genomic_DNA"/>
</dbReference>
<sequence>MIARALGIVVVCLLAMQPWETAQAFTVGPAEIELEPYAKGGTIAWDQLEGVGGHKSLVALGINALARFDRLGVGFNFENWWLGEKLDDDAGIIPNEGRRFYADLRYGFRPTEKLELYPFAGLGYEHWSRENAVNSWTSINFPYAAVGGGAEYEHCYAKIGVLMPFAATANVAPNPTSRIGVTADAGLRLFNFTVGVFFRSVGFEDPDAKMVQAGVMLGYRFK</sequence>
<gene>
    <name evidence="2" type="ORF">NSJP_1812</name>
</gene>
<proteinExistence type="predicted"/>
<organism evidence="2 3">
    <name type="scientific">Nitrospira japonica</name>
    <dbReference type="NCBI Taxonomy" id="1325564"/>
    <lineage>
        <taxon>Bacteria</taxon>
        <taxon>Pseudomonadati</taxon>
        <taxon>Nitrospirota</taxon>
        <taxon>Nitrospiria</taxon>
        <taxon>Nitrospirales</taxon>
        <taxon>Nitrospiraceae</taxon>
        <taxon>Nitrospira</taxon>
    </lineage>
</organism>
<evidence type="ECO:0000313" key="3">
    <source>
        <dbReference type="Proteomes" id="UP000192042"/>
    </source>
</evidence>
<evidence type="ECO:0000256" key="1">
    <source>
        <dbReference type="SAM" id="SignalP"/>
    </source>
</evidence>
<name>A0A1W1I4Q2_9BACT</name>
<dbReference type="InterPro" id="IPR011250">
    <property type="entry name" value="OMP/PagP_B-barrel"/>
</dbReference>
<keyword evidence="3" id="KW-1185">Reference proteome</keyword>
<dbReference type="AlphaFoldDB" id="A0A1W1I4Q2"/>
<keyword evidence="1" id="KW-0732">Signal</keyword>
<dbReference type="Proteomes" id="UP000192042">
    <property type="component" value="Chromosome I"/>
</dbReference>
<evidence type="ECO:0008006" key="4">
    <source>
        <dbReference type="Google" id="ProtNLM"/>
    </source>
</evidence>
<reference evidence="2 3" key="1">
    <citation type="submission" date="2017-03" db="EMBL/GenBank/DDBJ databases">
        <authorList>
            <person name="Afonso C.L."/>
            <person name="Miller P.J."/>
            <person name="Scott M.A."/>
            <person name="Spackman E."/>
            <person name="Goraichik I."/>
            <person name="Dimitrov K.M."/>
            <person name="Suarez D.L."/>
            <person name="Swayne D.E."/>
        </authorList>
    </citation>
    <scope>NUCLEOTIDE SEQUENCE [LARGE SCALE GENOMIC DNA]</scope>
    <source>
        <strain evidence="2">Genome sequencing of Nitrospira japonica strain NJ11</strain>
    </source>
</reference>
<dbReference type="KEGG" id="nja:NSJP_1812"/>